<keyword evidence="3" id="KW-1185">Reference proteome</keyword>
<name>A0ABS4K7R9_9CLOT</name>
<sequence>MKFEDFFKGGCKILQSAIEGKALDPWIQNYLDDNPELIESFSVFLNWLNEDERHILQNLIYNPDLILDKLSKSAKAVCHNDLYFPNVGWDNDELLLIDWEFVGIYPTAWDIYNLYSGIPCPDLKEEEAFEVYFKGVESGGLKVDRTSWIKTYRQLDIISILAFELKDLVPRAFSSKSSLPEHKKEFIKDHIRNIVRSVIHTYETLTKE</sequence>
<evidence type="ECO:0000313" key="2">
    <source>
        <dbReference type="EMBL" id="MBP2023799.1"/>
    </source>
</evidence>
<dbReference type="SUPFAM" id="SSF56112">
    <property type="entry name" value="Protein kinase-like (PK-like)"/>
    <property type="match status" value="1"/>
</dbReference>
<evidence type="ECO:0000313" key="3">
    <source>
        <dbReference type="Proteomes" id="UP001519308"/>
    </source>
</evidence>
<accession>A0ABS4K7R9</accession>
<gene>
    <name evidence="2" type="ORF">J2Z44_003641</name>
</gene>
<dbReference type="InterPro" id="IPR011009">
    <property type="entry name" value="Kinase-like_dom_sf"/>
</dbReference>
<proteinExistence type="predicted"/>
<dbReference type="RefSeq" id="WP_342591523.1">
    <property type="nucleotide sequence ID" value="NZ_JAGGLL010000038.1"/>
</dbReference>
<evidence type="ECO:0000259" key="1">
    <source>
        <dbReference type="Pfam" id="PF01636"/>
    </source>
</evidence>
<organism evidence="2 3">
    <name type="scientific">Clostridium punense</name>
    <dbReference type="NCBI Taxonomy" id="1054297"/>
    <lineage>
        <taxon>Bacteria</taxon>
        <taxon>Bacillati</taxon>
        <taxon>Bacillota</taxon>
        <taxon>Clostridia</taxon>
        <taxon>Eubacteriales</taxon>
        <taxon>Clostridiaceae</taxon>
        <taxon>Clostridium</taxon>
    </lineage>
</organism>
<comment type="caution">
    <text evidence="2">The sequence shown here is derived from an EMBL/GenBank/DDBJ whole genome shotgun (WGS) entry which is preliminary data.</text>
</comment>
<dbReference type="EMBL" id="JAGGLL010000038">
    <property type="protein sequence ID" value="MBP2023799.1"/>
    <property type="molecule type" value="Genomic_DNA"/>
</dbReference>
<dbReference type="Pfam" id="PF01636">
    <property type="entry name" value="APH"/>
    <property type="match status" value="1"/>
</dbReference>
<dbReference type="InterPro" id="IPR002575">
    <property type="entry name" value="Aminoglycoside_PTrfase"/>
</dbReference>
<dbReference type="Proteomes" id="UP001519308">
    <property type="component" value="Unassembled WGS sequence"/>
</dbReference>
<feature type="domain" description="Aminoglycoside phosphotransferase" evidence="1">
    <location>
        <begin position="65"/>
        <end position="115"/>
    </location>
</feature>
<dbReference type="Gene3D" id="3.90.1200.10">
    <property type="match status" value="1"/>
</dbReference>
<reference evidence="2 3" key="1">
    <citation type="submission" date="2021-03" db="EMBL/GenBank/DDBJ databases">
        <title>Genomic Encyclopedia of Type Strains, Phase IV (KMG-IV): sequencing the most valuable type-strain genomes for metagenomic binning, comparative biology and taxonomic classification.</title>
        <authorList>
            <person name="Goeker M."/>
        </authorList>
    </citation>
    <scope>NUCLEOTIDE SEQUENCE [LARGE SCALE GENOMIC DNA]</scope>
    <source>
        <strain evidence="2 3">DSM 28650</strain>
    </source>
</reference>
<protein>
    <submittedName>
        <fullName evidence="2">Thiamine kinase-like enzyme</fullName>
    </submittedName>
</protein>